<evidence type="ECO:0000256" key="1">
    <source>
        <dbReference type="ARBA" id="ARBA00008683"/>
    </source>
</evidence>
<dbReference type="GeneID" id="25266664"/>
<feature type="compositionally biased region" description="Low complexity" evidence="5">
    <location>
        <begin position="1"/>
        <end position="20"/>
    </location>
</feature>
<dbReference type="Gene3D" id="3.90.226.10">
    <property type="entry name" value="2-enoyl-CoA Hydratase, Chain A, domain 1"/>
    <property type="match status" value="2"/>
</dbReference>
<dbReference type="EMBL" id="JMSN01000096">
    <property type="protein sequence ID" value="KDN40013.1"/>
    <property type="molecule type" value="Genomic_DNA"/>
</dbReference>
<keyword evidence="3" id="KW-0378">Hydrolase</keyword>
<comment type="caution">
    <text evidence="7">The sequence shown here is derived from an EMBL/GenBank/DDBJ whole genome shotgun (WGS) entry which is preliminary data.</text>
</comment>
<gene>
    <name evidence="7" type="ORF">K437DRAFT_275822</name>
</gene>
<dbReference type="GO" id="GO:0006508">
    <property type="term" value="P:proteolysis"/>
    <property type="evidence" value="ECO:0007669"/>
    <property type="project" value="UniProtKB-KW"/>
</dbReference>
<dbReference type="GO" id="GO:0008236">
    <property type="term" value="F:serine-type peptidase activity"/>
    <property type="evidence" value="ECO:0007669"/>
    <property type="project" value="UniProtKB-KW"/>
</dbReference>
<dbReference type="CDD" id="cd07018">
    <property type="entry name" value="S49_SppA_67K_type"/>
    <property type="match status" value="1"/>
</dbReference>
<protein>
    <recommendedName>
        <fullName evidence="6">Peptidase S49 domain-containing protein</fullName>
    </recommendedName>
</protein>
<dbReference type="OrthoDB" id="45421at2759"/>
<feature type="region of interest" description="Disordered" evidence="5">
    <location>
        <begin position="640"/>
        <end position="660"/>
    </location>
</feature>
<feature type="domain" description="Peptidase S49" evidence="6">
    <location>
        <begin position="211"/>
        <end position="360"/>
    </location>
</feature>
<evidence type="ECO:0000256" key="4">
    <source>
        <dbReference type="ARBA" id="ARBA00022825"/>
    </source>
</evidence>
<dbReference type="OMA" id="SAWARCN"/>
<feature type="domain" description="Peptidase S49" evidence="6">
    <location>
        <begin position="478"/>
        <end position="603"/>
    </location>
</feature>
<evidence type="ECO:0000313" key="7">
    <source>
        <dbReference type="EMBL" id="KDN40013.1"/>
    </source>
</evidence>
<keyword evidence="4" id="KW-0720">Serine protease</keyword>
<evidence type="ECO:0000256" key="3">
    <source>
        <dbReference type="ARBA" id="ARBA00022801"/>
    </source>
</evidence>
<dbReference type="PANTHER" id="PTHR33209">
    <property type="entry name" value="PROTEASE 4"/>
    <property type="match status" value="1"/>
</dbReference>
<dbReference type="InterPro" id="IPR047272">
    <property type="entry name" value="S49_SppA_C"/>
</dbReference>
<feature type="region of interest" description="Disordered" evidence="5">
    <location>
        <begin position="1"/>
        <end position="39"/>
    </location>
</feature>
<sequence length="871" mass="95208">MALDPGQGTTASGPSTTASPTPQPVEGNVSSSTPVPNSRLARSFPRLTATFQKFSQSRAGHGGAFVWRYRRGFLIGFGLTYTALAYSIAARDRYLRDYVHDNTYLVWKIYPGAVVESRSPASLSNLLMAPSPGEDAPKVLELFEAIRALKYAQQDPRIRGIFADFSSLHVPSSVAPDPLGLAQIEELHSTIHEFKAMKKEQLQDEKARVAIAWSDSFESQGAYLLASAFDEVYVQPSGGVPLIGLSAQIPFIRKLLNWAGIKVHAMARKEYKSMVSTFVEEEELPPAQTQNEAELFGELNRSMCHMIAVSRFPDLDADEAESKVADLAKDGPYSGREALQAGLIDGVKHKRELIESLFQEEKPSGGGEKEEKEGKKVHPRQVGELRLDAPEAPKFKSLWDYNRINNKTLDRNLSDDEIVEVGVVYLNSSITSVSASSVIKGLNELADDDEIKSAVIRIDSGGGDVVASESIWDAVRRVKARKPIVASFGNISASGGYYAATAADAITASESTVTGSIGVASIRPIITKKFFDRLGISIQSFFTGSTANSALHEADAAQKARQEQYMDETYADFLQKVCEGRQMTKEEADKLAGGRVYTGLSAFVACNQGVEAEFDEESGILTMHNAEGEEEGTFLIKPAEGSVKTEEAERKSSPTVSKAPKKKKVKISDLTFEWSTQSSETGAGNKITTIVGHKRSPVQDEKCEDGDEIPLRTAIMAEEPESSVDESKQQDASNQNASRGLIDMLGGLYDATLLSVTLGMKKEWEKKGEEMPEQPESLAADLRLVKFPREKAFLQRVRELNRKGDQPSLSWDAFKMECTAMIARAALRSLAISASQAEPTDLVKAFQDPTLGSLTAKTRMKMQYFGMAPQL</sequence>
<dbReference type="InParanoid" id="A0A066VI69"/>
<dbReference type="AlphaFoldDB" id="A0A066VI69"/>
<name>A0A066VI69_TILAU</name>
<dbReference type="Pfam" id="PF01343">
    <property type="entry name" value="Peptidase_S49"/>
    <property type="match status" value="2"/>
</dbReference>
<dbReference type="Proteomes" id="UP000027361">
    <property type="component" value="Unassembled WGS sequence"/>
</dbReference>
<evidence type="ECO:0000256" key="2">
    <source>
        <dbReference type="ARBA" id="ARBA00022670"/>
    </source>
</evidence>
<evidence type="ECO:0000256" key="5">
    <source>
        <dbReference type="SAM" id="MobiDB-lite"/>
    </source>
</evidence>
<accession>A0A066VI69</accession>
<feature type="region of interest" description="Disordered" evidence="5">
    <location>
        <begin position="358"/>
        <end position="379"/>
    </location>
</feature>
<evidence type="ECO:0000313" key="8">
    <source>
        <dbReference type="Proteomes" id="UP000027361"/>
    </source>
</evidence>
<dbReference type="PANTHER" id="PTHR33209:SF1">
    <property type="entry name" value="PEPTIDASE S49 DOMAIN-CONTAINING PROTEIN"/>
    <property type="match status" value="1"/>
</dbReference>
<dbReference type="InterPro" id="IPR047217">
    <property type="entry name" value="S49_SppA_67K_type_N"/>
</dbReference>
<dbReference type="HOGENOM" id="CLU_013483_0_0_1"/>
<dbReference type="InterPro" id="IPR002142">
    <property type="entry name" value="Peptidase_S49"/>
</dbReference>
<reference evidence="7 8" key="1">
    <citation type="submission" date="2014-05" db="EMBL/GenBank/DDBJ databases">
        <title>Draft genome sequence of a rare smut relative, Tilletiaria anomala UBC 951.</title>
        <authorList>
            <consortium name="DOE Joint Genome Institute"/>
            <person name="Toome M."/>
            <person name="Kuo A."/>
            <person name="Henrissat B."/>
            <person name="Lipzen A."/>
            <person name="Tritt A."/>
            <person name="Yoshinaga Y."/>
            <person name="Zane M."/>
            <person name="Barry K."/>
            <person name="Grigoriev I.V."/>
            <person name="Spatafora J.W."/>
            <person name="Aimea M.C."/>
        </authorList>
    </citation>
    <scope>NUCLEOTIDE SEQUENCE [LARGE SCALE GENOMIC DNA]</scope>
    <source>
        <strain evidence="7 8">UBC 951</strain>
    </source>
</reference>
<evidence type="ECO:0000259" key="6">
    <source>
        <dbReference type="Pfam" id="PF01343"/>
    </source>
</evidence>
<dbReference type="RefSeq" id="XP_013241250.1">
    <property type="nucleotide sequence ID" value="XM_013385796.1"/>
</dbReference>
<dbReference type="SUPFAM" id="SSF52096">
    <property type="entry name" value="ClpP/crotonase"/>
    <property type="match status" value="2"/>
</dbReference>
<keyword evidence="2" id="KW-0645">Protease</keyword>
<feature type="compositionally biased region" description="Basic and acidic residues" evidence="5">
    <location>
        <begin position="643"/>
        <end position="652"/>
    </location>
</feature>
<keyword evidence="8" id="KW-1185">Reference proteome</keyword>
<comment type="similarity">
    <text evidence="1">Belongs to the peptidase S49 family.</text>
</comment>
<dbReference type="STRING" id="1037660.A0A066VI69"/>
<proteinExistence type="inferred from homology"/>
<dbReference type="InterPro" id="IPR029045">
    <property type="entry name" value="ClpP/crotonase-like_dom_sf"/>
</dbReference>
<feature type="compositionally biased region" description="Basic and acidic residues" evidence="5">
    <location>
        <begin position="359"/>
        <end position="379"/>
    </location>
</feature>
<dbReference type="CDD" id="cd07023">
    <property type="entry name" value="S49_Sppa_N_C"/>
    <property type="match status" value="1"/>
</dbReference>
<organism evidence="7 8">
    <name type="scientific">Tilletiaria anomala (strain ATCC 24038 / CBS 436.72 / UBC 951)</name>
    <dbReference type="NCBI Taxonomy" id="1037660"/>
    <lineage>
        <taxon>Eukaryota</taxon>
        <taxon>Fungi</taxon>
        <taxon>Dikarya</taxon>
        <taxon>Basidiomycota</taxon>
        <taxon>Ustilaginomycotina</taxon>
        <taxon>Exobasidiomycetes</taxon>
        <taxon>Georgefischeriales</taxon>
        <taxon>Tilletiariaceae</taxon>
        <taxon>Tilletiaria</taxon>
    </lineage>
</organism>